<keyword evidence="2" id="KW-0413">Isomerase</keyword>
<name>A0A934KJY1_9BACT</name>
<evidence type="ECO:0000259" key="1">
    <source>
        <dbReference type="Pfam" id="PF11716"/>
    </source>
</evidence>
<comment type="caution">
    <text evidence="2">The sequence shown here is derived from an EMBL/GenBank/DDBJ whole genome shotgun (WGS) entry which is preliminary data.</text>
</comment>
<organism evidence="2 3">
    <name type="scientific">Candidatus Amunia macphersoniae</name>
    <dbReference type="NCBI Taxonomy" id="3127014"/>
    <lineage>
        <taxon>Bacteria</taxon>
        <taxon>Bacillati</taxon>
        <taxon>Candidatus Dormiibacterota</taxon>
        <taxon>Candidatus Dormibacteria</taxon>
        <taxon>Candidatus Aeolococcales</taxon>
        <taxon>Candidatus Aeolococcaceae</taxon>
        <taxon>Candidatus Amunia</taxon>
    </lineage>
</organism>
<dbReference type="InterPro" id="IPR034660">
    <property type="entry name" value="DinB/YfiT-like"/>
</dbReference>
<accession>A0A934KJY1</accession>
<dbReference type="SUPFAM" id="SSF109854">
    <property type="entry name" value="DinB/YfiT-like putative metalloenzymes"/>
    <property type="match status" value="1"/>
</dbReference>
<dbReference type="InterPro" id="IPR017517">
    <property type="entry name" value="Maleyloyr_isom"/>
</dbReference>
<evidence type="ECO:0000313" key="2">
    <source>
        <dbReference type="EMBL" id="MBJ7607909.1"/>
    </source>
</evidence>
<dbReference type="EMBL" id="JAEKNN010000005">
    <property type="protein sequence ID" value="MBJ7607909.1"/>
    <property type="molecule type" value="Genomic_DNA"/>
</dbReference>
<dbReference type="NCBIfam" id="TIGR03083">
    <property type="entry name" value="maleylpyruvate isomerase family mycothiol-dependent enzyme"/>
    <property type="match status" value="1"/>
</dbReference>
<dbReference type="Pfam" id="PF11716">
    <property type="entry name" value="MDMPI_N"/>
    <property type="match status" value="1"/>
</dbReference>
<dbReference type="GO" id="GO:0016853">
    <property type="term" value="F:isomerase activity"/>
    <property type="evidence" value="ECO:0007669"/>
    <property type="project" value="UniProtKB-KW"/>
</dbReference>
<dbReference type="AlphaFoldDB" id="A0A934KJY1"/>
<reference evidence="2 3" key="1">
    <citation type="submission" date="2020-10" db="EMBL/GenBank/DDBJ databases">
        <title>Ca. Dormibacterota MAGs.</title>
        <authorList>
            <person name="Montgomery K."/>
        </authorList>
    </citation>
    <scope>NUCLEOTIDE SEQUENCE [LARGE SCALE GENOMIC DNA]</scope>
    <source>
        <strain evidence="2">Mitchell_Peninsula_5</strain>
    </source>
</reference>
<protein>
    <submittedName>
        <fullName evidence="2">Maleylpyruvate isomerase family mycothiol-dependent enzyme</fullName>
    </submittedName>
</protein>
<dbReference type="GO" id="GO:0005886">
    <property type="term" value="C:plasma membrane"/>
    <property type="evidence" value="ECO:0007669"/>
    <property type="project" value="TreeGrafter"/>
</dbReference>
<gene>
    <name evidence="2" type="ORF">JF887_00550</name>
</gene>
<dbReference type="Proteomes" id="UP000614410">
    <property type="component" value="Unassembled WGS sequence"/>
</dbReference>
<evidence type="ECO:0000313" key="3">
    <source>
        <dbReference type="Proteomes" id="UP000614410"/>
    </source>
</evidence>
<dbReference type="PANTHER" id="PTHR40758:SF1">
    <property type="entry name" value="CONSERVED PROTEIN"/>
    <property type="match status" value="1"/>
</dbReference>
<feature type="domain" description="Mycothiol-dependent maleylpyruvate isomerase metal-binding" evidence="1">
    <location>
        <begin position="14"/>
        <end position="129"/>
    </location>
</feature>
<sequence length="210" mass="23403">MDWQRYLELIQADADRMATVGLRDLSRPVPPCPGWDVAQVVRHTGSVYLHKVAWLRLGSKPAPDDWQREPPAGEELVSWFRAAHQGLIAELQQRDPGSHASTWWPPNQTAGFWYRRMALETVVHRVDVESGLGDLSPVDAELAEDGIDEVLQIMLADPDLEADRQGPHGSVAVETQTRWIMPPSSRSSLPRAAFLISQRQRSTAVASSPT</sequence>
<dbReference type="Gene3D" id="1.20.120.450">
    <property type="entry name" value="dinb family like domain"/>
    <property type="match status" value="1"/>
</dbReference>
<proteinExistence type="predicted"/>
<dbReference type="InterPro" id="IPR024344">
    <property type="entry name" value="MDMPI_metal-binding"/>
</dbReference>
<dbReference type="PANTHER" id="PTHR40758">
    <property type="entry name" value="CONSERVED PROTEIN"/>
    <property type="match status" value="1"/>
</dbReference>
<dbReference type="GO" id="GO:0046872">
    <property type="term" value="F:metal ion binding"/>
    <property type="evidence" value="ECO:0007669"/>
    <property type="project" value="InterPro"/>
</dbReference>